<protein>
    <recommendedName>
        <fullName evidence="3">Cysteine-rich CWC</fullName>
    </recommendedName>
</protein>
<evidence type="ECO:0008006" key="3">
    <source>
        <dbReference type="Google" id="ProtNLM"/>
    </source>
</evidence>
<evidence type="ECO:0000313" key="2">
    <source>
        <dbReference type="Proteomes" id="UP001144471"/>
    </source>
</evidence>
<dbReference type="InterPro" id="IPR032720">
    <property type="entry name" value="Cys_rich_CWC"/>
</dbReference>
<evidence type="ECO:0000313" key="1">
    <source>
        <dbReference type="EMBL" id="GLI56493.1"/>
    </source>
</evidence>
<sequence length="67" mass="7529">MKDENKGICPLCGRENRCASVLGTDPHKCWCMTTSVPKELIAKVPEERKGQACICRKCVEEYLGDKK</sequence>
<organism evidence="1 2">
    <name type="scientific">Propionigenium maris DSM 9537</name>
    <dbReference type="NCBI Taxonomy" id="1123000"/>
    <lineage>
        <taxon>Bacteria</taxon>
        <taxon>Fusobacteriati</taxon>
        <taxon>Fusobacteriota</taxon>
        <taxon>Fusobacteriia</taxon>
        <taxon>Fusobacteriales</taxon>
        <taxon>Fusobacteriaceae</taxon>
        <taxon>Propionigenium</taxon>
    </lineage>
</organism>
<name>A0A9W6LND6_9FUSO</name>
<comment type="caution">
    <text evidence="1">The sequence shown here is derived from an EMBL/GenBank/DDBJ whole genome shotgun (WGS) entry which is preliminary data.</text>
</comment>
<accession>A0A9W6LND6</accession>
<dbReference type="Pfam" id="PF14375">
    <property type="entry name" value="Cys_rich_CWC"/>
    <property type="match status" value="1"/>
</dbReference>
<dbReference type="Proteomes" id="UP001144471">
    <property type="component" value="Unassembled WGS sequence"/>
</dbReference>
<keyword evidence="2" id="KW-1185">Reference proteome</keyword>
<dbReference type="EMBL" id="BSDY01000008">
    <property type="protein sequence ID" value="GLI56493.1"/>
    <property type="molecule type" value="Genomic_DNA"/>
</dbReference>
<dbReference type="AlphaFoldDB" id="A0A9W6LND6"/>
<reference evidence="1" key="1">
    <citation type="submission" date="2022-12" db="EMBL/GenBank/DDBJ databases">
        <title>Reference genome sequencing for broad-spectrum identification of bacterial and archaeal isolates by mass spectrometry.</title>
        <authorList>
            <person name="Sekiguchi Y."/>
            <person name="Tourlousse D.M."/>
        </authorList>
    </citation>
    <scope>NUCLEOTIDE SEQUENCE</scope>
    <source>
        <strain evidence="1">10succ1</strain>
    </source>
</reference>
<gene>
    <name evidence="1" type="ORF">PM10SUCC1_20070</name>
</gene>
<proteinExistence type="predicted"/>
<dbReference type="RefSeq" id="WP_281835678.1">
    <property type="nucleotide sequence ID" value="NZ_BSDY01000008.1"/>
</dbReference>